<dbReference type="PANTHER" id="PTHR30386">
    <property type="entry name" value="MEMBRANE FUSION SUBUNIT OF EMRAB-TOLC MULTIDRUG EFFLUX PUMP"/>
    <property type="match status" value="1"/>
</dbReference>
<dbReference type="InterPro" id="IPR058982">
    <property type="entry name" value="Beta-barrel_AprE"/>
</dbReference>
<feature type="coiled-coil region" evidence="10">
    <location>
        <begin position="177"/>
        <end position="218"/>
    </location>
</feature>
<feature type="domain" description="AprE-like beta-barrel" evidence="13">
    <location>
        <begin position="348"/>
        <end position="437"/>
    </location>
</feature>
<evidence type="ECO:0000313" key="14">
    <source>
        <dbReference type="EMBL" id="RDD62266.1"/>
    </source>
</evidence>
<evidence type="ECO:0000256" key="4">
    <source>
        <dbReference type="ARBA" id="ARBA00022475"/>
    </source>
</evidence>
<evidence type="ECO:0000256" key="7">
    <source>
        <dbReference type="ARBA" id="ARBA00022989"/>
    </source>
</evidence>
<dbReference type="GO" id="GO:0005886">
    <property type="term" value="C:plasma membrane"/>
    <property type="evidence" value="ECO:0007669"/>
    <property type="project" value="UniProtKB-SubCell"/>
</dbReference>
<reference evidence="14 15" key="1">
    <citation type="submission" date="2018-07" db="EMBL/GenBank/DDBJ databases">
        <title>Venubactetium sediminum gen. nov., sp. nov., isolated from a marine solar saltern.</title>
        <authorList>
            <person name="Wang S."/>
        </authorList>
    </citation>
    <scope>NUCLEOTIDE SEQUENCE [LARGE SCALE GENOMIC DNA]</scope>
    <source>
        <strain evidence="14 15">WD2A32</strain>
    </source>
</reference>
<feature type="compositionally biased region" description="Basic and acidic residues" evidence="11">
    <location>
        <begin position="1"/>
        <end position="13"/>
    </location>
</feature>
<dbReference type="Proteomes" id="UP000253941">
    <property type="component" value="Unassembled WGS sequence"/>
</dbReference>
<keyword evidence="15" id="KW-1185">Reference proteome</keyword>
<comment type="subcellular location">
    <subcellularLocation>
        <location evidence="1 9">Cell inner membrane</location>
        <topology evidence="1 9">Single-pass membrane protein</topology>
    </subcellularLocation>
</comment>
<gene>
    <name evidence="14" type="ORF">DRB17_08520</name>
</gene>
<evidence type="ECO:0000256" key="10">
    <source>
        <dbReference type="SAM" id="Coils"/>
    </source>
</evidence>
<dbReference type="PANTHER" id="PTHR30386:SF17">
    <property type="entry name" value="ALKALINE PROTEASE SECRETION PROTEIN APRE"/>
    <property type="match status" value="1"/>
</dbReference>
<dbReference type="InterPro" id="IPR058781">
    <property type="entry name" value="HH_AprE-like"/>
</dbReference>
<evidence type="ECO:0000313" key="15">
    <source>
        <dbReference type="Proteomes" id="UP000253941"/>
    </source>
</evidence>
<dbReference type="RefSeq" id="WP_114581779.1">
    <property type="nucleotide sequence ID" value="NZ_QPMH01000006.1"/>
</dbReference>
<keyword evidence="6 9" id="KW-0812">Transmembrane</keyword>
<keyword evidence="8 9" id="KW-0472">Membrane</keyword>
<evidence type="ECO:0000256" key="8">
    <source>
        <dbReference type="ARBA" id="ARBA00023136"/>
    </source>
</evidence>
<keyword evidence="7 9" id="KW-1133">Transmembrane helix</keyword>
<protein>
    <recommendedName>
        <fullName evidence="9">Membrane fusion protein (MFP) family protein</fullName>
    </recommendedName>
</protein>
<evidence type="ECO:0000256" key="5">
    <source>
        <dbReference type="ARBA" id="ARBA00022519"/>
    </source>
</evidence>
<dbReference type="Gene3D" id="2.40.50.100">
    <property type="match status" value="1"/>
</dbReference>
<dbReference type="InterPro" id="IPR010129">
    <property type="entry name" value="T1SS_HlyD"/>
</dbReference>
<keyword evidence="5 9" id="KW-0997">Cell inner membrane</keyword>
<proteinExistence type="inferred from homology"/>
<evidence type="ECO:0000256" key="11">
    <source>
        <dbReference type="SAM" id="MobiDB-lite"/>
    </source>
</evidence>
<evidence type="ECO:0000256" key="6">
    <source>
        <dbReference type="ARBA" id="ARBA00022692"/>
    </source>
</evidence>
<sequence length="460" mass="51058">MSVQPERKIDEPQHNVVELPRTGAPTQPPESEHGSPNKVVIAGIAIILLAFVGMGIWAATAPLDSAAMAPGTVAVESNRKVIEHLDGGIVDRINVRDGQQVERGQLLVKLDATEAQANYDAVRQRLDSALARRARLMAERAEQPTISFPAELTERRGDSASVGEAIMGERVHFQARRRALEGQLALQEQKVAELREEIAGLKAQQDSTRTQVRLLEEELVGLRQLNEKGFFPKTELLAKEREMASLQGDIGSKQAGMARANERISEVRMQVQQIREDFNEKVVRDLRETEDEISELRQRLIVNKQKLDRTTITAPRTGTIQELAVHTEGEVIKPGEEIMQIVPSGDRMVVDAEISPTDIDTVSRGQGAEVRLTSYSSRVTPVLQGRVVTISADRIVKERENRAYYKARVEIPGEELAKLGERQLQAGMPAEVLIKTGERTMLDYLTKPLTDAMARGLIEK</sequence>
<keyword evidence="3 9" id="KW-0813">Transport</keyword>
<feature type="coiled-coil region" evidence="10">
    <location>
        <begin position="112"/>
        <end position="139"/>
    </location>
</feature>
<dbReference type="EMBL" id="QPMH01000006">
    <property type="protein sequence ID" value="RDD62266.1"/>
    <property type="molecule type" value="Genomic_DNA"/>
</dbReference>
<evidence type="ECO:0000256" key="2">
    <source>
        <dbReference type="ARBA" id="ARBA00009477"/>
    </source>
</evidence>
<dbReference type="PRINTS" id="PR01490">
    <property type="entry name" value="RTXTOXIND"/>
</dbReference>
<evidence type="ECO:0000259" key="13">
    <source>
        <dbReference type="Pfam" id="PF26002"/>
    </source>
</evidence>
<name>A0A369TH76_9PROT</name>
<dbReference type="NCBIfam" id="TIGR01843">
    <property type="entry name" value="type_I_hlyD"/>
    <property type="match status" value="1"/>
</dbReference>
<evidence type="ECO:0000256" key="9">
    <source>
        <dbReference type="RuleBase" id="RU365093"/>
    </source>
</evidence>
<feature type="region of interest" description="Disordered" evidence="11">
    <location>
        <begin position="1"/>
        <end position="35"/>
    </location>
</feature>
<dbReference type="GO" id="GO:0015031">
    <property type="term" value="P:protein transport"/>
    <property type="evidence" value="ECO:0007669"/>
    <property type="project" value="InterPro"/>
</dbReference>
<evidence type="ECO:0000256" key="3">
    <source>
        <dbReference type="ARBA" id="ARBA00022448"/>
    </source>
</evidence>
<feature type="transmembrane region" description="Helical" evidence="9">
    <location>
        <begin position="39"/>
        <end position="59"/>
    </location>
</feature>
<evidence type="ECO:0000259" key="12">
    <source>
        <dbReference type="Pfam" id="PF25994"/>
    </source>
</evidence>
<dbReference type="Gene3D" id="2.40.30.170">
    <property type="match status" value="1"/>
</dbReference>
<organism evidence="14 15">
    <name type="scientific">Ferruginivarius sediminum</name>
    <dbReference type="NCBI Taxonomy" id="2661937"/>
    <lineage>
        <taxon>Bacteria</taxon>
        <taxon>Pseudomonadati</taxon>
        <taxon>Pseudomonadota</taxon>
        <taxon>Alphaproteobacteria</taxon>
        <taxon>Rhodospirillales</taxon>
        <taxon>Rhodospirillaceae</taxon>
        <taxon>Ferruginivarius</taxon>
    </lineage>
</organism>
<accession>A0A369TH76</accession>
<dbReference type="AlphaFoldDB" id="A0A369TH76"/>
<keyword evidence="10" id="KW-0175">Coiled coil</keyword>
<dbReference type="Pfam" id="PF26002">
    <property type="entry name" value="Beta-barrel_AprE"/>
    <property type="match status" value="1"/>
</dbReference>
<comment type="caution">
    <text evidence="14">The sequence shown here is derived from an EMBL/GenBank/DDBJ whole genome shotgun (WGS) entry which is preliminary data.</text>
</comment>
<dbReference type="InterPro" id="IPR050739">
    <property type="entry name" value="MFP"/>
</dbReference>
<feature type="coiled-coil region" evidence="10">
    <location>
        <begin position="257"/>
        <end position="306"/>
    </location>
</feature>
<comment type="similarity">
    <text evidence="2 9">Belongs to the membrane fusion protein (MFP) (TC 8.A.1) family.</text>
</comment>
<feature type="domain" description="AprE-like long alpha-helical hairpin" evidence="12">
    <location>
        <begin position="115"/>
        <end position="303"/>
    </location>
</feature>
<evidence type="ECO:0000256" key="1">
    <source>
        <dbReference type="ARBA" id="ARBA00004377"/>
    </source>
</evidence>
<dbReference type="SUPFAM" id="SSF111369">
    <property type="entry name" value="HlyD-like secretion proteins"/>
    <property type="match status" value="1"/>
</dbReference>
<keyword evidence="4 9" id="KW-1003">Cell membrane</keyword>
<dbReference type="Pfam" id="PF25994">
    <property type="entry name" value="HH_AprE"/>
    <property type="match status" value="1"/>
</dbReference>
<dbReference type="Gene3D" id="1.10.287.1490">
    <property type="match status" value="1"/>
</dbReference>